<feature type="domain" description="Mce/MlaD" evidence="3">
    <location>
        <begin position="126"/>
        <end position="201"/>
    </location>
</feature>
<feature type="transmembrane region" description="Helical" evidence="2">
    <location>
        <begin position="92"/>
        <end position="115"/>
    </location>
</feature>
<evidence type="ECO:0000313" key="4">
    <source>
        <dbReference type="EMBL" id="KAF9590911.1"/>
    </source>
</evidence>
<keyword evidence="2" id="KW-1133">Transmembrane helix</keyword>
<dbReference type="PANTHER" id="PTHR34675:SF1">
    <property type="entry name" value="PROTEIN TRIGALACTOSYLDIACYLGLYCEROL 2, CHLOROPLASTIC"/>
    <property type="match status" value="1"/>
</dbReference>
<dbReference type="Pfam" id="PF02470">
    <property type="entry name" value="MlaD"/>
    <property type="match status" value="1"/>
</dbReference>
<dbReference type="GO" id="GO:0005319">
    <property type="term" value="F:lipid transporter activity"/>
    <property type="evidence" value="ECO:0007669"/>
    <property type="project" value="TreeGrafter"/>
</dbReference>
<name>A0A835H0E2_9MAGN</name>
<dbReference type="OrthoDB" id="1924069at2759"/>
<comment type="caution">
    <text evidence="4">The sequence shown here is derived from an EMBL/GenBank/DDBJ whole genome shotgun (WGS) entry which is preliminary data.</text>
</comment>
<keyword evidence="2" id="KW-0472">Membrane</keyword>
<evidence type="ECO:0000259" key="3">
    <source>
        <dbReference type="Pfam" id="PF02470"/>
    </source>
</evidence>
<dbReference type="GO" id="GO:0005543">
    <property type="term" value="F:phospholipid binding"/>
    <property type="evidence" value="ECO:0007669"/>
    <property type="project" value="TreeGrafter"/>
</dbReference>
<keyword evidence="2" id="KW-0812">Transmembrane</keyword>
<proteinExistence type="predicted"/>
<keyword evidence="5" id="KW-1185">Reference proteome</keyword>
<dbReference type="InterPro" id="IPR039342">
    <property type="entry name" value="TGD2-like"/>
</dbReference>
<evidence type="ECO:0000256" key="2">
    <source>
        <dbReference type="SAM" id="Phobius"/>
    </source>
</evidence>
<dbReference type="AlphaFoldDB" id="A0A835H0E2"/>
<evidence type="ECO:0000313" key="5">
    <source>
        <dbReference type="Proteomes" id="UP000631114"/>
    </source>
</evidence>
<sequence>MLGNQGVHVSTCPTALPLVTFIPNESRNFVACRKSKRVLRVVQASSSSNNTEQNPTPSSSKNPFSIVLDVPKAIWRQTLRPLSDFGFGKKSIWEGGVGLFIVSGAVIFALSMVWLRGFYFRSRLRKYQAVFEFSQACGICTGTPVRIRGVTVGNVIRINPSLKSIEAVVEVEDEKVIIPRNSLIEVNQSGLLMETLIDITPRDPLPTPTLGPLDIDCVKEGLIVCDRQKIRGQQGVSLDALVGIFTRLGREMEEIGVSRSYLLAERVASVIQEAKPLLAKFGSNFELLNSVEVEYSTLSVLEVKIEEMAEDVQPLLAEVRDSGLLKEVETLTKSLTEVADDLRKVNSSIMNPENTEQIRKSIYSFVFTLKNIENVSSDISSFTGDEATRRNLKLLIKSLSRLL</sequence>
<reference evidence="4 5" key="1">
    <citation type="submission" date="2020-10" db="EMBL/GenBank/DDBJ databases">
        <title>The Coptis chinensis genome and diversification of protoberbering-type alkaloids.</title>
        <authorList>
            <person name="Wang B."/>
            <person name="Shu S."/>
            <person name="Song C."/>
            <person name="Liu Y."/>
        </authorList>
    </citation>
    <scope>NUCLEOTIDE SEQUENCE [LARGE SCALE GENOMIC DNA]</scope>
    <source>
        <strain evidence="4">HL-2020</strain>
        <tissue evidence="4">Leaf</tissue>
    </source>
</reference>
<evidence type="ECO:0000256" key="1">
    <source>
        <dbReference type="SAM" id="MobiDB-lite"/>
    </source>
</evidence>
<dbReference type="PANTHER" id="PTHR34675">
    <property type="entry name" value="PROTEIN TRIGALACTOSYLDIACYLGLYCEROL 2, CHLOROPLASTIC"/>
    <property type="match status" value="1"/>
</dbReference>
<dbReference type="GO" id="GO:0009706">
    <property type="term" value="C:chloroplast inner membrane"/>
    <property type="evidence" value="ECO:0007669"/>
    <property type="project" value="TreeGrafter"/>
</dbReference>
<feature type="region of interest" description="Disordered" evidence="1">
    <location>
        <begin position="44"/>
        <end position="63"/>
    </location>
</feature>
<dbReference type="Proteomes" id="UP000631114">
    <property type="component" value="Unassembled WGS sequence"/>
</dbReference>
<dbReference type="InterPro" id="IPR003399">
    <property type="entry name" value="Mce/MlaD"/>
</dbReference>
<protein>
    <recommendedName>
        <fullName evidence="3">Mce/MlaD domain-containing protein</fullName>
    </recommendedName>
</protein>
<accession>A0A835H0E2</accession>
<organism evidence="4 5">
    <name type="scientific">Coptis chinensis</name>
    <dbReference type="NCBI Taxonomy" id="261450"/>
    <lineage>
        <taxon>Eukaryota</taxon>
        <taxon>Viridiplantae</taxon>
        <taxon>Streptophyta</taxon>
        <taxon>Embryophyta</taxon>
        <taxon>Tracheophyta</taxon>
        <taxon>Spermatophyta</taxon>
        <taxon>Magnoliopsida</taxon>
        <taxon>Ranunculales</taxon>
        <taxon>Ranunculaceae</taxon>
        <taxon>Coptidoideae</taxon>
        <taxon>Coptis</taxon>
    </lineage>
</organism>
<gene>
    <name evidence="4" type="ORF">IFM89_000167</name>
</gene>
<dbReference type="EMBL" id="JADFTS010000008">
    <property type="protein sequence ID" value="KAF9590911.1"/>
    <property type="molecule type" value="Genomic_DNA"/>
</dbReference>